<proteinExistence type="predicted"/>
<feature type="signal peptide" evidence="1">
    <location>
        <begin position="1"/>
        <end position="29"/>
    </location>
</feature>
<dbReference type="EMBL" id="JAAEDM010000064">
    <property type="protein sequence ID" value="MBR0673264.1"/>
    <property type="molecule type" value="Genomic_DNA"/>
</dbReference>
<protein>
    <recommendedName>
        <fullName evidence="4">DUF1311 domain-containing protein</fullName>
    </recommendedName>
</protein>
<dbReference type="Proteomes" id="UP001138751">
    <property type="component" value="Unassembled WGS sequence"/>
</dbReference>
<comment type="caution">
    <text evidence="2">The sequence shown here is derived from an EMBL/GenBank/DDBJ whole genome shotgun (WGS) entry which is preliminary data.</text>
</comment>
<name>A0A9X9X1I5_9PROT</name>
<reference evidence="2" key="1">
    <citation type="submission" date="2020-01" db="EMBL/GenBank/DDBJ databases">
        <authorList>
            <person name="Rat A."/>
        </authorList>
    </citation>
    <scope>NUCLEOTIDE SEQUENCE</scope>
    <source>
        <strain evidence="2">LMG 31231</strain>
    </source>
</reference>
<keyword evidence="1" id="KW-0732">Signal</keyword>
<evidence type="ECO:0000256" key="1">
    <source>
        <dbReference type="SAM" id="SignalP"/>
    </source>
</evidence>
<evidence type="ECO:0000313" key="2">
    <source>
        <dbReference type="EMBL" id="MBR0673264.1"/>
    </source>
</evidence>
<dbReference type="AlphaFoldDB" id="A0A9X9X1I5"/>
<evidence type="ECO:0000313" key="3">
    <source>
        <dbReference type="Proteomes" id="UP001138751"/>
    </source>
</evidence>
<reference evidence="2" key="2">
    <citation type="journal article" date="2021" name="Syst. Appl. Microbiol.">
        <title>Roseomonas hellenica sp. nov., isolated from roots of wild-growing Alkanna tinctoria.</title>
        <authorList>
            <person name="Rat A."/>
            <person name="Naranjo H.D."/>
            <person name="Lebbe L."/>
            <person name="Cnockaert M."/>
            <person name="Krigas N."/>
            <person name="Grigoriadou K."/>
            <person name="Maloupa E."/>
            <person name="Willems A."/>
        </authorList>
    </citation>
    <scope>NUCLEOTIDE SEQUENCE</scope>
    <source>
        <strain evidence="2">LMG 31231</strain>
    </source>
</reference>
<feature type="chain" id="PRO_5040959715" description="DUF1311 domain-containing protein" evidence="1">
    <location>
        <begin position="30"/>
        <end position="334"/>
    </location>
</feature>
<accession>A0A9X9X1I5</accession>
<sequence length="334" mass="36591">MLSIACLARRTACATFLGLAALLPAGAQAASFDCRAPADAFERTVCADPSLSALQAEVDSYRREMAGIPWRRGLRERHDAAMATLRENSAQDPAAIRRGLQGRLTALREENGWYSTHGLEEAPERRLRTACLPLPSSEGAAAQRRPCRVREFGALGTADGRRFAFALYDYPPDRNGELANESAILVLSAAQPGEWTVDVAERLTEAQCRRPRLIRAPDGATILLLPCAEAGTGAANAEMAYRRSGPSSFRVWQELDITSWTAALDRRMPPGTTVLRGIYPDYERLTASIPLWREDDPACCPTAGRAEARLGWDGDRLVLRDVAFRLGAQEVPQR</sequence>
<dbReference type="RefSeq" id="WP_211863676.1">
    <property type="nucleotide sequence ID" value="NZ_JAAEDM010000064.1"/>
</dbReference>
<organism evidence="2 3">
    <name type="scientific">Neoroseomonas soli</name>
    <dbReference type="NCBI Taxonomy" id="1081025"/>
    <lineage>
        <taxon>Bacteria</taxon>
        <taxon>Pseudomonadati</taxon>
        <taxon>Pseudomonadota</taxon>
        <taxon>Alphaproteobacteria</taxon>
        <taxon>Acetobacterales</taxon>
        <taxon>Acetobacteraceae</taxon>
        <taxon>Neoroseomonas</taxon>
    </lineage>
</organism>
<evidence type="ECO:0008006" key="4">
    <source>
        <dbReference type="Google" id="ProtNLM"/>
    </source>
</evidence>
<keyword evidence="3" id="KW-1185">Reference proteome</keyword>
<gene>
    <name evidence="2" type="ORF">GXW76_18965</name>
</gene>